<keyword evidence="2" id="KW-1185">Reference proteome</keyword>
<protein>
    <submittedName>
        <fullName evidence="1">Uncharacterized protein</fullName>
    </submittedName>
</protein>
<dbReference type="STRING" id="4536.A0A0E0I6H2"/>
<dbReference type="InterPro" id="IPR029063">
    <property type="entry name" value="SAM-dependent_MTases_sf"/>
</dbReference>
<dbReference type="PANTHER" id="PTHR33593">
    <property type="entry name" value="DUF1442 FAMILY PROTEIN"/>
    <property type="match status" value="1"/>
</dbReference>
<dbReference type="InterPro" id="IPR009902">
    <property type="entry name" value="DUF1442"/>
</dbReference>
<dbReference type="Proteomes" id="UP000006591">
    <property type="component" value="Chromosome 8"/>
</dbReference>
<dbReference type="PANTHER" id="PTHR33593:SF16">
    <property type="entry name" value="OS08G0110600 PROTEIN"/>
    <property type="match status" value="1"/>
</dbReference>
<dbReference type="AlphaFoldDB" id="A0A0E0I6H2"/>
<reference evidence="1" key="1">
    <citation type="submission" date="2015-04" db="UniProtKB">
        <authorList>
            <consortium name="EnsemblPlants"/>
        </authorList>
    </citation>
    <scope>IDENTIFICATION</scope>
    <source>
        <strain evidence="1">SL10</strain>
    </source>
</reference>
<dbReference type="eggNOG" id="ENOG502RZZW">
    <property type="taxonomic scope" value="Eukaryota"/>
</dbReference>
<dbReference type="Gene3D" id="3.40.50.150">
    <property type="entry name" value="Vaccinia Virus protein VP39"/>
    <property type="match status" value="1"/>
</dbReference>
<dbReference type="Pfam" id="PF07279">
    <property type="entry name" value="DUF1442"/>
    <property type="match status" value="1"/>
</dbReference>
<evidence type="ECO:0000313" key="2">
    <source>
        <dbReference type="Proteomes" id="UP000006591"/>
    </source>
</evidence>
<accession>A0A0E0I6H2</accession>
<name>A0A0E0I6H2_ORYNI</name>
<dbReference type="HOGENOM" id="CLU_075925_0_0_1"/>
<evidence type="ECO:0000313" key="1">
    <source>
        <dbReference type="EnsemblPlants" id="ONIVA08G00800.1"/>
    </source>
</evidence>
<dbReference type="Gramene" id="ONIVA08G00800.1">
    <property type="protein sequence ID" value="ONIVA08G00800.1"/>
    <property type="gene ID" value="ONIVA08G00800"/>
</dbReference>
<reference evidence="1" key="2">
    <citation type="submission" date="2018-04" db="EMBL/GenBank/DDBJ databases">
        <title>OnivRS2 (Oryza nivara Reference Sequence Version 2).</title>
        <authorList>
            <person name="Zhang J."/>
            <person name="Kudrna D."/>
            <person name="Lee S."/>
            <person name="Talag J."/>
            <person name="Rajasekar S."/>
            <person name="Welchert J."/>
            <person name="Hsing Y.-I."/>
            <person name="Wing R.A."/>
        </authorList>
    </citation>
    <scope>NUCLEOTIDE SEQUENCE [LARGE SCALE GENOMIC DNA]</scope>
    <source>
        <strain evidence="1">SL10</strain>
    </source>
</reference>
<proteinExistence type="predicted"/>
<dbReference type="OMA" id="MVMEPRS"/>
<dbReference type="EnsemblPlants" id="ONIVA08G00800.1">
    <property type="protein sequence ID" value="ONIVA08G00800.1"/>
    <property type="gene ID" value="ONIVA08G00800"/>
</dbReference>
<sequence>MSKLVSAGWSPDLAMDAYLHTLQLCKEQQQDDASGSGMVMEPRSMEYIAALAAGNQARHLLDVASSAGGGGASSSSSSSPATAVALAIAAARTGGRLVCVRDDQQGLDGVRRHLRRLGLATSAVDFQLAPSPSAAVRRLRRVDFAVVDAGVERCGEVLGAVDVDPMGAIVVVTNVFQEERTSWSSRSGHGDGSRVCSYGQVVGKGRSMVLPIGHGGMEVTKLGLGRRVGGGGLIGAHLQWQRQQKKKLVSTPKRTFLVCDGSS</sequence>
<organism evidence="1">
    <name type="scientific">Oryza nivara</name>
    <name type="common">Indian wild rice</name>
    <name type="synonym">Oryza sativa f. spontanea</name>
    <dbReference type="NCBI Taxonomy" id="4536"/>
    <lineage>
        <taxon>Eukaryota</taxon>
        <taxon>Viridiplantae</taxon>
        <taxon>Streptophyta</taxon>
        <taxon>Embryophyta</taxon>
        <taxon>Tracheophyta</taxon>
        <taxon>Spermatophyta</taxon>
        <taxon>Magnoliopsida</taxon>
        <taxon>Liliopsida</taxon>
        <taxon>Poales</taxon>
        <taxon>Poaceae</taxon>
        <taxon>BOP clade</taxon>
        <taxon>Oryzoideae</taxon>
        <taxon>Oryzeae</taxon>
        <taxon>Oryzinae</taxon>
        <taxon>Oryza</taxon>
    </lineage>
</organism>